<sequence length="60" mass="7049">MDEDHHDDVDHDNVDKEDDHEINKNTPTETQEDHVIIYEDQFVQGSHSEEPKETLAPHKD</sequence>
<feature type="compositionally biased region" description="Basic and acidic residues" evidence="1">
    <location>
        <begin position="1"/>
        <end position="23"/>
    </location>
</feature>
<name>A0A9I9DM72_CUCME</name>
<evidence type="ECO:0000256" key="1">
    <source>
        <dbReference type="SAM" id="MobiDB-lite"/>
    </source>
</evidence>
<dbReference type="EnsemblPlants" id="MELO3C020187.2.1">
    <property type="protein sequence ID" value="MELO3C020187.2.1"/>
    <property type="gene ID" value="MELO3C020187.2"/>
</dbReference>
<reference evidence="2" key="1">
    <citation type="submission" date="2023-03" db="UniProtKB">
        <authorList>
            <consortium name="EnsemblPlants"/>
        </authorList>
    </citation>
    <scope>IDENTIFICATION</scope>
</reference>
<evidence type="ECO:0000313" key="2">
    <source>
        <dbReference type="EnsemblPlants" id="MELO3C020187.2.1"/>
    </source>
</evidence>
<organism evidence="2">
    <name type="scientific">Cucumis melo</name>
    <name type="common">Muskmelon</name>
    <dbReference type="NCBI Taxonomy" id="3656"/>
    <lineage>
        <taxon>Eukaryota</taxon>
        <taxon>Viridiplantae</taxon>
        <taxon>Streptophyta</taxon>
        <taxon>Embryophyta</taxon>
        <taxon>Tracheophyta</taxon>
        <taxon>Spermatophyta</taxon>
        <taxon>Magnoliopsida</taxon>
        <taxon>eudicotyledons</taxon>
        <taxon>Gunneridae</taxon>
        <taxon>Pentapetalae</taxon>
        <taxon>rosids</taxon>
        <taxon>fabids</taxon>
        <taxon>Cucurbitales</taxon>
        <taxon>Cucurbitaceae</taxon>
        <taxon>Benincaseae</taxon>
        <taxon>Cucumis</taxon>
    </lineage>
</organism>
<protein>
    <submittedName>
        <fullName evidence="2">Uncharacterized protein</fullName>
    </submittedName>
</protein>
<dbReference type="Gramene" id="MELO3C020187.2.1">
    <property type="protein sequence ID" value="MELO3C020187.2.1"/>
    <property type="gene ID" value="MELO3C020187.2"/>
</dbReference>
<proteinExistence type="predicted"/>
<dbReference type="AlphaFoldDB" id="A0A9I9DM72"/>
<feature type="compositionally biased region" description="Basic and acidic residues" evidence="1">
    <location>
        <begin position="47"/>
        <end position="60"/>
    </location>
</feature>
<accession>A0A9I9DM72</accession>
<feature type="region of interest" description="Disordered" evidence="1">
    <location>
        <begin position="1"/>
        <end position="60"/>
    </location>
</feature>